<accession>C8PS43</accession>
<dbReference type="eggNOG" id="ENOG502ZYPX">
    <property type="taxonomic scope" value="Bacteria"/>
</dbReference>
<sequence>MSSFSHGRGSLYREPLPHSFFLNSSFVRHIGNILCRMLCLVCPLCFFYFADIEYGEYAMKKRLPIMLLSFLIVYGVGYAKTIGFACIYNSDAPAGASELTTALETELFEFCFDRGMVATSVEYIVGNYERYNDNDALIQLFDSSVDYVVALYCEYKQASGDTANRLKPAVEWKRLQWKFIDFFSRNVVFEERIDPKNIPDTELRRKVKSAGQTIGTSMLEAL</sequence>
<feature type="transmembrane region" description="Helical" evidence="1">
    <location>
        <begin position="30"/>
        <end position="50"/>
    </location>
</feature>
<evidence type="ECO:0000256" key="1">
    <source>
        <dbReference type="SAM" id="Phobius"/>
    </source>
</evidence>
<organism evidence="2 3">
    <name type="scientific">Treponema vincentii ATCC 35580</name>
    <dbReference type="NCBI Taxonomy" id="596324"/>
    <lineage>
        <taxon>Bacteria</taxon>
        <taxon>Pseudomonadati</taxon>
        <taxon>Spirochaetota</taxon>
        <taxon>Spirochaetia</taxon>
        <taxon>Spirochaetales</taxon>
        <taxon>Treponemataceae</taxon>
        <taxon>Treponema</taxon>
    </lineage>
</organism>
<evidence type="ECO:0000313" key="3">
    <source>
        <dbReference type="Proteomes" id="UP000004509"/>
    </source>
</evidence>
<comment type="caution">
    <text evidence="2">The sequence shown here is derived from an EMBL/GenBank/DDBJ whole genome shotgun (WGS) entry which is preliminary data.</text>
</comment>
<dbReference type="STRING" id="596324.TREVI0001_1207"/>
<dbReference type="Proteomes" id="UP000004509">
    <property type="component" value="Unassembled WGS sequence"/>
</dbReference>
<proteinExistence type="predicted"/>
<keyword evidence="1" id="KW-0472">Membrane</keyword>
<protein>
    <submittedName>
        <fullName evidence="2">Uncharacterized protein</fullName>
    </submittedName>
</protein>
<evidence type="ECO:0000313" key="2">
    <source>
        <dbReference type="EMBL" id="EEV19713.1"/>
    </source>
</evidence>
<dbReference type="EMBL" id="ACYH01000049">
    <property type="protein sequence ID" value="EEV19713.1"/>
    <property type="molecule type" value="Genomic_DNA"/>
</dbReference>
<dbReference type="AlphaFoldDB" id="C8PS43"/>
<reference evidence="2 3" key="1">
    <citation type="submission" date="2009-07" db="EMBL/GenBank/DDBJ databases">
        <authorList>
            <person name="Madupu R."/>
            <person name="Sebastian Y."/>
            <person name="Durkin A.S."/>
            <person name="Torralba M."/>
            <person name="Methe B."/>
            <person name="Sutton G.G."/>
            <person name="Strausberg R.L."/>
            <person name="Nelson K.E."/>
        </authorList>
    </citation>
    <scope>NUCLEOTIDE SEQUENCE [LARGE SCALE GENOMIC DNA]</scope>
    <source>
        <strain evidence="2 3">ATCC 35580</strain>
    </source>
</reference>
<keyword evidence="1" id="KW-1133">Transmembrane helix</keyword>
<name>C8PS43_9SPIR</name>
<keyword evidence="1" id="KW-0812">Transmembrane</keyword>
<feature type="transmembrane region" description="Helical" evidence="1">
    <location>
        <begin position="62"/>
        <end position="79"/>
    </location>
</feature>
<gene>
    <name evidence="2" type="ORF">TREVI0001_1207</name>
</gene>